<gene>
    <name evidence="4" type="ORF">MNV_920012</name>
</gene>
<dbReference type="AlphaFoldDB" id="A0A284VU80"/>
<dbReference type="Proteomes" id="UP000218615">
    <property type="component" value="Unassembled WGS sequence"/>
</dbReference>
<dbReference type="Pfam" id="PF08486">
    <property type="entry name" value="SpoIID"/>
    <property type="match status" value="1"/>
</dbReference>
<sequence>MCEKRLTGNWHHRNIINFVYAAVILILLLVTVNNASAASGLNAQPTPTPSPNLIANPGFESGSTIPTSWHFVTMNSNTPAWSTTHHSGSKSIKIYVPGHISKISGEVVSDQIPSVSGRTYNLSAWGKATGTGGTKGPAVRLAEYDINHNWLRQNAVYFSKGTYSWTKKQKTFTTGANTAYVAVYANIRDGYGTFWIDDVSLTVAATTPTPSGDTIRVYRSATDQIDVLNIETQYLPYVVAAENDIAPFESMKAQAVASRTYAYYKKEHPSGTNFDVYDDTRDQVYNPGLVLTDNIKNSVSQTNRIVLRWGSVIICSFYVSGTGETAGYVTYNEGKSGEDITQSTIGWVTDPPSLNPYNRGAMGQIQANALAEDDGYTWQNILKYFYGSDIVIGPK</sequence>
<dbReference type="RefSeq" id="WP_179294081.1">
    <property type="nucleotide sequence ID" value="NZ_FZMP01000243.1"/>
</dbReference>
<name>A0A284VU80_9EURY</name>
<evidence type="ECO:0000313" key="5">
    <source>
        <dbReference type="Proteomes" id="UP000218615"/>
    </source>
</evidence>
<dbReference type="InterPro" id="IPR008979">
    <property type="entry name" value="Galactose-bd-like_sf"/>
</dbReference>
<dbReference type="OrthoDB" id="382371at2157"/>
<protein>
    <submittedName>
        <fullName evidence="4">Uncharacterized protein</fullName>
    </submittedName>
</protein>
<feature type="domain" description="Sporulation stage II protein D amidase enhancer LytB N-terminal" evidence="3">
    <location>
        <begin position="219"/>
        <end position="308"/>
    </location>
</feature>
<reference evidence="5" key="1">
    <citation type="submission" date="2017-06" db="EMBL/GenBank/DDBJ databases">
        <authorList>
            <person name="Cremers G."/>
        </authorList>
    </citation>
    <scope>NUCLEOTIDE SEQUENCE [LARGE SCALE GENOMIC DNA]</scope>
</reference>
<feature type="domain" description="CBM-cenC" evidence="2">
    <location>
        <begin position="52"/>
        <end position="185"/>
    </location>
</feature>
<dbReference type="SUPFAM" id="SSF49785">
    <property type="entry name" value="Galactose-binding domain-like"/>
    <property type="match status" value="1"/>
</dbReference>
<dbReference type="Pfam" id="PF02018">
    <property type="entry name" value="CBM_4_9"/>
    <property type="match status" value="1"/>
</dbReference>
<keyword evidence="1" id="KW-0378">Hydrolase</keyword>
<dbReference type="GO" id="GO:0016798">
    <property type="term" value="F:hydrolase activity, acting on glycosyl bonds"/>
    <property type="evidence" value="ECO:0007669"/>
    <property type="project" value="InterPro"/>
</dbReference>
<organism evidence="4 5">
    <name type="scientific">Candidatus Methanoperedens nitratireducens</name>
    <dbReference type="NCBI Taxonomy" id="1392998"/>
    <lineage>
        <taxon>Archaea</taxon>
        <taxon>Methanobacteriati</taxon>
        <taxon>Methanobacteriota</taxon>
        <taxon>Stenosarchaea group</taxon>
        <taxon>Methanomicrobia</taxon>
        <taxon>Methanosarcinales</taxon>
        <taxon>ANME-2 cluster</taxon>
        <taxon>Candidatus Methanoperedentaceae</taxon>
        <taxon>Candidatus Methanoperedens</taxon>
    </lineage>
</organism>
<evidence type="ECO:0000259" key="3">
    <source>
        <dbReference type="Pfam" id="PF08486"/>
    </source>
</evidence>
<proteinExistence type="predicted"/>
<evidence type="ECO:0000256" key="1">
    <source>
        <dbReference type="ARBA" id="ARBA00022801"/>
    </source>
</evidence>
<accession>A0A284VU80</accession>
<evidence type="ECO:0000313" key="4">
    <source>
        <dbReference type="EMBL" id="SNQ62845.1"/>
    </source>
</evidence>
<dbReference type="InterPro" id="IPR013693">
    <property type="entry name" value="SpoIID/LytB_N"/>
</dbReference>
<dbReference type="InterPro" id="IPR003305">
    <property type="entry name" value="CenC_carb-bd"/>
</dbReference>
<dbReference type="EMBL" id="FZMP01000243">
    <property type="protein sequence ID" value="SNQ62845.1"/>
    <property type="molecule type" value="Genomic_DNA"/>
</dbReference>
<dbReference type="Gene3D" id="2.60.120.260">
    <property type="entry name" value="Galactose-binding domain-like"/>
    <property type="match status" value="1"/>
</dbReference>
<keyword evidence="5" id="KW-1185">Reference proteome</keyword>
<evidence type="ECO:0000259" key="2">
    <source>
        <dbReference type="Pfam" id="PF02018"/>
    </source>
</evidence>